<dbReference type="Proteomes" id="UP000219522">
    <property type="component" value="Unassembled WGS sequence"/>
</dbReference>
<feature type="compositionally biased region" description="Basic and acidic residues" evidence="1">
    <location>
        <begin position="58"/>
        <end position="77"/>
    </location>
</feature>
<reference evidence="2 3" key="1">
    <citation type="submission" date="2017-09" db="EMBL/GenBank/DDBJ databases">
        <authorList>
            <person name="Varghese N."/>
            <person name="Submissions S."/>
        </authorList>
    </citation>
    <scope>NUCLEOTIDE SEQUENCE [LARGE SCALE GENOMIC DNA]</scope>
    <source>
        <strain evidence="2 3">OK806</strain>
    </source>
</reference>
<feature type="compositionally biased region" description="Basic residues" evidence="1">
    <location>
        <begin position="10"/>
        <end position="19"/>
    </location>
</feature>
<feature type="region of interest" description="Disordered" evidence="1">
    <location>
        <begin position="1"/>
        <end position="22"/>
    </location>
</feature>
<accession>A0A7Z7I4L4</accession>
<evidence type="ECO:0000313" key="2">
    <source>
        <dbReference type="EMBL" id="SOE59758.1"/>
    </source>
</evidence>
<keyword evidence="3" id="KW-1185">Reference proteome</keyword>
<feature type="region of interest" description="Disordered" evidence="1">
    <location>
        <begin position="58"/>
        <end position="79"/>
    </location>
</feature>
<dbReference type="EMBL" id="OCSU01000001">
    <property type="protein sequence ID" value="SOE59758.1"/>
    <property type="molecule type" value="Genomic_DNA"/>
</dbReference>
<dbReference type="AlphaFoldDB" id="A0A7Z7I4L4"/>
<gene>
    <name evidence="2" type="ORF">SAMN05446927_1819</name>
</gene>
<protein>
    <submittedName>
        <fullName evidence="2">Uncharacterized protein</fullName>
    </submittedName>
</protein>
<comment type="caution">
    <text evidence="2">The sequence shown here is derived from an EMBL/GenBank/DDBJ whole genome shotgun (WGS) entry which is preliminary data.</text>
</comment>
<name>A0A7Z7I4L4_9BURK</name>
<sequence>MRRSPSAAKSAKRCPRKTWRHDTAAPFDAVLGKVRPDRACAGVCPAARFGRLIDRRESAGTFDGKRPGRKPASRERNPGFSRRRWLVAGAFDLALADGTGTVTRTAMNQAATGEPSQAEWTDQTQLPAGSKSGAWSCGHGFSSLQTKGEARICLLCAGNPAQLSLNCIDCVGEAAVYKIETAASTFEKNAVVAEASFTAPRTFFKNAALIFSITFHREAGVGYYRRPRQRAAHSRT</sequence>
<evidence type="ECO:0000256" key="1">
    <source>
        <dbReference type="SAM" id="MobiDB-lite"/>
    </source>
</evidence>
<proteinExistence type="predicted"/>
<evidence type="ECO:0000313" key="3">
    <source>
        <dbReference type="Proteomes" id="UP000219522"/>
    </source>
</evidence>
<organism evidence="2 3">
    <name type="scientific">Caballeronia arationis</name>
    <dbReference type="NCBI Taxonomy" id="1777142"/>
    <lineage>
        <taxon>Bacteria</taxon>
        <taxon>Pseudomonadati</taxon>
        <taxon>Pseudomonadota</taxon>
        <taxon>Betaproteobacteria</taxon>
        <taxon>Burkholderiales</taxon>
        <taxon>Burkholderiaceae</taxon>
        <taxon>Caballeronia</taxon>
    </lineage>
</organism>